<dbReference type="InterPro" id="IPR006089">
    <property type="entry name" value="Acyl-CoA_DH_CS"/>
</dbReference>
<dbReference type="GO" id="GO:0003995">
    <property type="term" value="F:acyl-CoA dehydrogenase activity"/>
    <property type="evidence" value="ECO:0007669"/>
    <property type="project" value="InterPro"/>
</dbReference>
<keyword evidence="5 10" id="KW-0274">FAD</keyword>
<evidence type="ECO:0000313" key="15">
    <source>
        <dbReference type="Proteomes" id="UP000075787"/>
    </source>
</evidence>
<dbReference type="InterPro" id="IPR009100">
    <property type="entry name" value="AcylCoA_DH/oxidase_NM_dom_sf"/>
</dbReference>
<dbReference type="FunFam" id="1.10.540.10:FF:000009">
    <property type="entry name" value="Probable acyl-CoA dehydrogenase"/>
    <property type="match status" value="1"/>
</dbReference>
<evidence type="ECO:0000256" key="3">
    <source>
        <dbReference type="ARBA" id="ARBA00009347"/>
    </source>
</evidence>
<dbReference type="GO" id="GO:0033539">
    <property type="term" value="P:fatty acid beta-oxidation using acyl-CoA dehydrogenase"/>
    <property type="evidence" value="ECO:0007669"/>
    <property type="project" value="TreeGrafter"/>
</dbReference>
<evidence type="ECO:0000256" key="2">
    <source>
        <dbReference type="ARBA" id="ARBA00005102"/>
    </source>
</evidence>
<dbReference type="Pfam" id="PF00441">
    <property type="entry name" value="Acyl-CoA_dh_1"/>
    <property type="match status" value="1"/>
</dbReference>
<dbReference type="GeneID" id="97240510"/>
<protein>
    <recommendedName>
        <fullName evidence="8">Acyl-[acyl-carrier-protein] dehydrogenase MbtN</fullName>
    </recommendedName>
    <alternativeName>
        <fullName evidence="9">Mycobactin synthase protein N</fullName>
    </alternativeName>
</protein>
<dbReference type="Gene3D" id="1.10.540.10">
    <property type="entry name" value="Acyl-CoA dehydrogenase/oxidase, N-terminal domain"/>
    <property type="match status" value="1"/>
</dbReference>
<dbReference type="SUPFAM" id="SSF56645">
    <property type="entry name" value="Acyl-CoA dehydrogenase NM domain-like"/>
    <property type="match status" value="1"/>
</dbReference>
<dbReference type="Pfam" id="PF02771">
    <property type="entry name" value="Acyl-CoA_dh_N"/>
    <property type="match status" value="1"/>
</dbReference>
<dbReference type="InterPro" id="IPR046373">
    <property type="entry name" value="Acyl-CoA_Oxase/DH_mid-dom_sf"/>
</dbReference>
<evidence type="ECO:0000256" key="4">
    <source>
        <dbReference type="ARBA" id="ARBA00022630"/>
    </source>
</evidence>
<gene>
    <name evidence="14" type="ORF">AUP44_15425</name>
</gene>
<dbReference type="PROSITE" id="PS00073">
    <property type="entry name" value="ACYL_COA_DH_2"/>
    <property type="match status" value="1"/>
</dbReference>
<evidence type="ECO:0000256" key="10">
    <source>
        <dbReference type="RuleBase" id="RU362125"/>
    </source>
</evidence>
<dbReference type="PANTHER" id="PTHR48083">
    <property type="entry name" value="MEDIUM-CHAIN SPECIFIC ACYL-COA DEHYDROGENASE, MITOCHONDRIAL-RELATED"/>
    <property type="match status" value="1"/>
</dbReference>
<evidence type="ECO:0000259" key="13">
    <source>
        <dbReference type="Pfam" id="PF02771"/>
    </source>
</evidence>
<dbReference type="SUPFAM" id="SSF47203">
    <property type="entry name" value="Acyl-CoA dehydrogenase C-terminal domain-like"/>
    <property type="match status" value="1"/>
</dbReference>
<dbReference type="RefSeq" id="WP_062769401.1">
    <property type="nucleotide sequence ID" value="NZ_CP121045.1"/>
</dbReference>
<dbReference type="InterPro" id="IPR036250">
    <property type="entry name" value="AcylCo_DH-like_C"/>
</dbReference>
<evidence type="ECO:0000256" key="6">
    <source>
        <dbReference type="ARBA" id="ARBA00023002"/>
    </source>
</evidence>
<dbReference type="OrthoDB" id="5510711at2"/>
<accession>A0A162JUR8</accession>
<comment type="caution">
    <text evidence="14">The sequence shown here is derived from an EMBL/GenBank/DDBJ whole genome shotgun (WGS) entry which is preliminary data.</text>
</comment>
<dbReference type="EMBL" id="LPZR01000213">
    <property type="protein sequence ID" value="KYO49919.1"/>
    <property type="molecule type" value="Genomic_DNA"/>
</dbReference>
<organism evidence="14 15">
    <name type="scientific">Tistrella mobilis</name>
    <dbReference type="NCBI Taxonomy" id="171437"/>
    <lineage>
        <taxon>Bacteria</taxon>
        <taxon>Pseudomonadati</taxon>
        <taxon>Pseudomonadota</taxon>
        <taxon>Alphaproteobacteria</taxon>
        <taxon>Geminicoccales</taxon>
        <taxon>Geminicoccaceae</taxon>
        <taxon>Tistrella</taxon>
    </lineage>
</organism>
<evidence type="ECO:0000256" key="5">
    <source>
        <dbReference type="ARBA" id="ARBA00022827"/>
    </source>
</evidence>
<evidence type="ECO:0000256" key="7">
    <source>
        <dbReference type="ARBA" id="ARBA00037085"/>
    </source>
</evidence>
<dbReference type="GO" id="GO:0050660">
    <property type="term" value="F:flavin adenine dinucleotide binding"/>
    <property type="evidence" value="ECO:0007669"/>
    <property type="project" value="InterPro"/>
</dbReference>
<dbReference type="FunFam" id="1.20.140.10:FF:000001">
    <property type="entry name" value="Acyl-CoA dehydrogenase"/>
    <property type="match status" value="1"/>
</dbReference>
<evidence type="ECO:0000256" key="8">
    <source>
        <dbReference type="ARBA" id="ARBA00040394"/>
    </source>
</evidence>
<feature type="domain" description="Acyl-CoA dehydrogenase/oxidase C-terminal" evidence="11">
    <location>
        <begin position="230"/>
        <end position="378"/>
    </location>
</feature>
<dbReference type="InterPro" id="IPR037069">
    <property type="entry name" value="AcylCoA_DH/ox_N_sf"/>
</dbReference>
<dbReference type="Gene3D" id="2.40.110.10">
    <property type="entry name" value="Butyryl-CoA Dehydrogenase, subunit A, domain 2"/>
    <property type="match status" value="1"/>
</dbReference>
<dbReference type="InterPro" id="IPR050741">
    <property type="entry name" value="Acyl-CoA_dehydrogenase"/>
</dbReference>
<comment type="similarity">
    <text evidence="3 10">Belongs to the acyl-CoA dehydrogenase family.</text>
</comment>
<keyword evidence="4 10" id="KW-0285">Flavoprotein</keyword>
<evidence type="ECO:0000259" key="12">
    <source>
        <dbReference type="Pfam" id="PF02770"/>
    </source>
</evidence>
<keyword evidence="6 10" id="KW-0560">Oxidoreductase</keyword>
<comment type="cofactor">
    <cofactor evidence="1 10">
        <name>FAD</name>
        <dbReference type="ChEBI" id="CHEBI:57692"/>
    </cofactor>
</comment>
<dbReference type="FunFam" id="2.40.110.10:FF:000002">
    <property type="entry name" value="Acyl-CoA dehydrogenase fadE12"/>
    <property type="match status" value="1"/>
</dbReference>
<comment type="function">
    <text evidence="7">Catalyzes the dehydrogenation at the alpha-beta position of ACP-bound acyl chains. This results in the introduction of a double bond in the lipidic chain, which is further transferred to the epsilon-amino group of lysine residue in the mycobactin core by MbtK.</text>
</comment>
<feature type="domain" description="Acyl-CoA oxidase/dehydrogenase middle" evidence="12">
    <location>
        <begin position="123"/>
        <end position="218"/>
    </location>
</feature>
<sequence>MFTRQIFTEEHELFREQVRRFVEREITPNHAAWEKAGAVDRDAWRKAGEAGLLCAAMPEVYGGAGADFLFSMVVMEELARAGAMGPGFSLHSDIVAPYILHYGSEELKRHWLPRMARGEAIGAVGMTEPAAGSDLQGIRTTAVRDGDDWVINGQKVFITNGGNCDLIVLACKTDPSAGARGVSLILVEADRLGFTKGRLLDKVGWKAQDTAELFFEDVRVPAGNLLGREGRGFVQLMEQLPQERLLQAVRAAAALEAALDWTVAHTTDRKAFGRPIAQFQNTRFKLAEVKAQAVVMRVFVDRCLEMHLKGELDAVDAALAKMVSSETLFQCLDVCMQMHGGYGYMWEYPIARAWADSRVGRIAGGTGEIMREIIGRALVGRSE</sequence>
<reference evidence="14 15" key="1">
    <citation type="submission" date="2015-12" db="EMBL/GenBank/DDBJ databases">
        <title>Genome sequence of Tistrella mobilis MCCC 1A02139.</title>
        <authorList>
            <person name="Lu L."/>
            <person name="Lai Q."/>
            <person name="Shao Z."/>
            <person name="Qian P."/>
        </authorList>
    </citation>
    <scope>NUCLEOTIDE SEQUENCE [LARGE SCALE GENOMIC DNA]</scope>
    <source>
        <strain evidence="14 15">MCCC 1A02139</strain>
    </source>
</reference>
<dbReference type="Gene3D" id="1.20.140.10">
    <property type="entry name" value="Butyryl-CoA Dehydrogenase, subunit A, domain 3"/>
    <property type="match status" value="1"/>
</dbReference>
<dbReference type="GO" id="GO:0005737">
    <property type="term" value="C:cytoplasm"/>
    <property type="evidence" value="ECO:0007669"/>
    <property type="project" value="TreeGrafter"/>
</dbReference>
<dbReference type="PROSITE" id="PS00072">
    <property type="entry name" value="ACYL_COA_DH_1"/>
    <property type="match status" value="1"/>
</dbReference>
<dbReference type="Pfam" id="PF02770">
    <property type="entry name" value="Acyl-CoA_dh_M"/>
    <property type="match status" value="1"/>
</dbReference>
<comment type="pathway">
    <text evidence="2">Siderophore biosynthesis; mycobactin biosynthesis.</text>
</comment>
<evidence type="ECO:0000313" key="14">
    <source>
        <dbReference type="EMBL" id="KYO49919.1"/>
    </source>
</evidence>
<evidence type="ECO:0000256" key="9">
    <source>
        <dbReference type="ARBA" id="ARBA00042660"/>
    </source>
</evidence>
<feature type="domain" description="Acyl-CoA dehydrogenase/oxidase N-terminal" evidence="13">
    <location>
        <begin position="8"/>
        <end position="119"/>
    </location>
</feature>
<dbReference type="PANTHER" id="PTHR48083:SF20">
    <property type="entry name" value="LONG-CHAIN SPECIFIC ACYL-COA DEHYDROGENASE, MITOCHONDRIAL"/>
    <property type="match status" value="1"/>
</dbReference>
<dbReference type="InterPro" id="IPR006091">
    <property type="entry name" value="Acyl-CoA_Oxase/DH_mid-dom"/>
</dbReference>
<evidence type="ECO:0000259" key="11">
    <source>
        <dbReference type="Pfam" id="PF00441"/>
    </source>
</evidence>
<proteinExistence type="inferred from homology"/>
<name>A0A162JUR8_9PROT</name>
<dbReference type="Proteomes" id="UP000075787">
    <property type="component" value="Unassembled WGS sequence"/>
</dbReference>
<dbReference type="AlphaFoldDB" id="A0A162JUR8"/>
<evidence type="ECO:0000256" key="1">
    <source>
        <dbReference type="ARBA" id="ARBA00001974"/>
    </source>
</evidence>
<dbReference type="InterPro" id="IPR013786">
    <property type="entry name" value="AcylCoA_DH/ox_N"/>
</dbReference>
<dbReference type="InterPro" id="IPR009075">
    <property type="entry name" value="AcylCo_DH/oxidase_C"/>
</dbReference>